<evidence type="ECO:0008006" key="3">
    <source>
        <dbReference type="Google" id="ProtNLM"/>
    </source>
</evidence>
<name>A0ABZ3F4J3_9HELI</name>
<protein>
    <recommendedName>
        <fullName evidence="3">Outer membrane beta-barrel protein</fullName>
    </recommendedName>
</protein>
<evidence type="ECO:0000313" key="1">
    <source>
        <dbReference type="EMBL" id="XAM18088.1"/>
    </source>
</evidence>
<sequence>MLHRIFALLCCFLCILRAEYSCDEFKCSDYKIGLGALAGIHNTSLHDMSMLGITLNTLFSQYSAKYGFMWNLTFGFLNANVKNGNNNVIAYDKDRFNTYGAYIDSTIFLGKNVKNDMQNPLFLGVVLGLGGFIFDEKYGVPDSALFALGLGLSGSYLMQNNLALEYGISYLYGFYGVYTYPETYQKYSPARFGTSTSYSRLEVNNHQIRAFIGLHKNKLYGLYSKLHLTLTHLDAAAFSVINRDGVSSVYPQATQAMLGLEFGFGFNKWF</sequence>
<organism evidence="1 2">
    <name type="scientific">Helicobacter mastomyrinus</name>
    <dbReference type="NCBI Taxonomy" id="287948"/>
    <lineage>
        <taxon>Bacteria</taxon>
        <taxon>Pseudomonadati</taxon>
        <taxon>Campylobacterota</taxon>
        <taxon>Epsilonproteobacteria</taxon>
        <taxon>Campylobacterales</taxon>
        <taxon>Helicobacteraceae</taxon>
        <taxon>Helicobacter</taxon>
    </lineage>
</organism>
<gene>
    <name evidence="1" type="ORF">V3I05_10460</name>
</gene>
<dbReference type="Proteomes" id="UP001434737">
    <property type="component" value="Chromosome"/>
</dbReference>
<dbReference type="EMBL" id="CP145316">
    <property type="protein sequence ID" value="XAM18088.1"/>
    <property type="molecule type" value="Genomic_DNA"/>
</dbReference>
<reference evidence="1 2" key="1">
    <citation type="submission" date="2024-02" db="EMBL/GenBank/DDBJ databases">
        <title>Genome and pathogenicity analysis of Helicobacter mastomyrinus isolated from mice.</title>
        <authorList>
            <person name="Zhu L."/>
        </authorList>
    </citation>
    <scope>NUCLEOTIDE SEQUENCE [LARGE SCALE GENOMIC DNA]</scope>
    <source>
        <strain evidence="1 2">Hm-17</strain>
    </source>
</reference>
<evidence type="ECO:0000313" key="2">
    <source>
        <dbReference type="Proteomes" id="UP001434737"/>
    </source>
</evidence>
<dbReference type="RefSeq" id="WP_343353581.1">
    <property type="nucleotide sequence ID" value="NZ_CP145316.1"/>
</dbReference>
<keyword evidence="2" id="KW-1185">Reference proteome</keyword>
<accession>A0ABZ3F4J3</accession>
<proteinExistence type="predicted"/>